<dbReference type="AlphaFoldDB" id="A0A5E5R648"/>
<keyword evidence="1" id="KW-0732">Signal</keyword>
<dbReference type="EMBL" id="LR700248">
    <property type="protein sequence ID" value="VVH83188.1"/>
    <property type="molecule type" value="Genomic_DNA"/>
</dbReference>
<keyword evidence="2" id="KW-0503">Monooxygenase</keyword>
<gene>
    <name evidence="2" type="ORF">TUEID40_04383</name>
</gene>
<proteinExistence type="predicted"/>
<accession>A0A5E5R648</accession>
<organism evidence="2">
    <name type="scientific">Pseudomonas aeruginosa</name>
    <dbReference type="NCBI Taxonomy" id="287"/>
    <lineage>
        <taxon>Bacteria</taxon>
        <taxon>Pseudomonadati</taxon>
        <taxon>Pseudomonadota</taxon>
        <taxon>Gammaproteobacteria</taxon>
        <taxon>Pseudomonadales</taxon>
        <taxon>Pseudomonadaceae</taxon>
        <taxon>Pseudomonas</taxon>
    </lineage>
</organism>
<name>A0A5E5R648_PSEAI</name>
<dbReference type="Gene3D" id="3.20.20.70">
    <property type="entry name" value="Aldolase class I"/>
    <property type="match status" value="1"/>
</dbReference>
<dbReference type="Pfam" id="PF03060">
    <property type="entry name" value="NMO"/>
    <property type="match status" value="1"/>
</dbReference>
<keyword evidence="2" id="KW-0560">Oxidoreductase</keyword>
<reference evidence="2" key="1">
    <citation type="submission" date="2019-09" db="EMBL/GenBank/DDBJ databases">
        <authorList>
            <person name="Gross C."/>
            <person name="Bohn E."/>
        </authorList>
    </citation>
    <scope>NUCLEOTIDE SEQUENCE</scope>
    <source>
        <strain evidence="2">ID40</strain>
    </source>
</reference>
<dbReference type="PANTHER" id="PTHR42747">
    <property type="entry name" value="NITRONATE MONOOXYGENASE-RELATED"/>
    <property type="match status" value="1"/>
</dbReference>
<dbReference type="GO" id="GO:0018580">
    <property type="term" value="F:nitronate monooxygenase activity"/>
    <property type="evidence" value="ECO:0007669"/>
    <property type="project" value="TreeGrafter"/>
</dbReference>
<evidence type="ECO:0000313" key="2">
    <source>
        <dbReference type="EMBL" id="VVH83188.1"/>
    </source>
</evidence>
<protein>
    <submittedName>
        <fullName evidence="2">Nitronate monooxygenase</fullName>
    </submittedName>
</protein>
<dbReference type="PANTHER" id="PTHR42747:SF3">
    <property type="entry name" value="NITRONATE MONOOXYGENASE-RELATED"/>
    <property type="match status" value="1"/>
</dbReference>
<sequence>MTDRFTRLLGIQQPIIQAPMLGVSTPALAAAVSNAGGLGSIAITGSAAEKGRALIREVRGLTDKPFNVNLFCHRPGQADQPASAPGWTT</sequence>
<dbReference type="InterPro" id="IPR013785">
    <property type="entry name" value="Aldolase_TIM"/>
</dbReference>
<evidence type="ECO:0000256" key="1">
    <source>
        <dbReference type="SAM" id="SignalP"/>
    </source>
</evidence>
<feature type="signal peptide" evidence="1">
    <location>
        <begin position="1"/>
        <end position="29"/>
    </location>
</feature>
<dbReference type="SUPFAM" id="SSF51412">
    <property type="entry name" value="Inosine monophosphate dehydrogenase (IMPDH)"/>
    <property type="match status" value="1"/>
</dbReference>
<feature type="chain" id="PRO_5023020716" evidence="1">
    <location>
        <begin position="30"/>
        <end position="89"/>
    </location>
</feature>